<proteinExistence type="predicted"/>
<organism evidence="11 12">
    <name type="scientific">Myodes glareolus</name>
    <name type="common">Bank vole</name>
    <name type="synonym">Clethrionomys glareolus</name>
    <dbReference type="NCBI Taxonomy" id="447135"/>
    <lineage>
        <taxon>Eukaryota</taxon>
        <taxon>Metazoa</taxon>
        <taxon>Chordata</taxon>
        <taxon>Craniata</taxon>
        <taxon>Vertebrata</taxon>
        <taxon>Euteleostomi</taxon>
        <taxon>Mammalia</taxon>
        <taxon>Eutheria</taxon>
        <taxon>Euarchontoglires</taxon>
        <taxon>Glires</taxon>
        <taxon>Rodentia</taxon>
        <taxon>Myomorpha</taxon>
        <taxon>Muroidea</taxon>
        <taxon>Cricetidae</taxon>
        <taxon>Arvicolinae</taxon>
        <taxon>Myodes</taxon>
    </lineage>
</organism>
<dbReference type="Proteomes" id="UP001488838">
    <property type="component" value="Unassembled WGS sequence"/>
</dbReference>
<keyword evidence="12" id="KW-1185">Reference proteome</keyword>
<sequence>MTKTRKFTTSSFEGHTLAKDYYVIGTIGEGSLGKVKVALHLVTQTLVAIKILKKGTSTEPLISCEIELLKALQHPHIIQLLQVIETTQKTYLVMEYAARGPLLKHVTKCGHLEEEEARTLFRELTLAIKYIHSHNIAHRDIKPENILLDWEGHIKLSDFGLGKRFAFGEKVKGFWGTTEYCAPEVFGLTEYEGFPADIWSLGVVLYLLVTGYLPFQDTELSTIKAQILSRNCWIPHHLSPELQDLLNQLMTVDPTQRPLIVEVMAHPWLRHEKDSLISLAEIPREPDPDVALQMFSMGYKIQEIKNALNRKQYTRAMATYLILQKKQRQHKNDQNGEQDSTMAPEKSPNFPVPLRRMFSVPALPTFTLPILPGLSGDKRKGCRAHSDPPTLSSLKRALPEKNSPQHEPMPHLKMATFRDTQWTTESTSSLATTSSVFVSSEVSSYENIQDMSYDTSKMIDTDTSISFQEYTSCEQVQGGSTDNKSLQDSSPCSRGTESQEHLGDQCQGVPKVPQRQQGGRGLKKRISQALCSLCCCPQSEKEKTP</sequence>
<dbReference type="InterPro" id="IPR000719">
    <property type="entry name" value="Prot_kinase_dom"/>
</dbReference>
<keyword evidence="5" id="KW-0418">Kinase</keyword>
<keyword evidence="3" id="KW-0808">Transferase</keyword>
<evidence type="ECO:0000259" key="10">
    <source>
        <dbReference type="PROSITE" id="PS50011"/>
    </source>
</evidence>
<dbReference type="FunFam" id="3.30.200.20:FF:000003">
    <property type="entry name" value="Non-specific serine/threonine protein kinase"/>
    <property type="match status" value="1"/>
</dbReference>
<feature type="domain" description="Protein kinase" evidence="10">
    <location>
        <begin position="21"/>
        <end position="269"/>
    </location>
</feature>
<dbReference type="GO" id="GO:0005524">
    <property type="term" value="F:ATP binding"/>
    <property type="evidence" value="ECO:0007669"/>
    <property type="project" value="UniProtKB-KW"/>
</dbReference>
<dbReference type="FunFam" id="1.10.510.10:FF:000571">
    <property type="entry name" value="Maternal embryonic leucine zipper kinase"/>
    <property type="match status" value="1"/>
</dbReference>
<feature type="region of interest" description="Disordered" evidence="9">
    <location>
        <begin position="377"/>
        <end position="410"/>
    </location>
</feature>
<dbReference type="SUPFAM" id="SSF56112">
    <property type="entry name" value="Protein kinase-like (PK-like)"/>
    <property type="match status" value="1"/>
</dbReference>
<dbReference type="InterPro" id="IPR011009">
    <property type="entry name" value="Kinase-like_dom_sf"/>
</dbReference>
<keyword evidence="6" id="KW-0067">ATP-binding</keyword>
<protein>
    <recommendedName>
        <fullName evidence="1">non-specific serine/threonine protein kinase</fullName>
        <ecNumber evidence="1">2.7.11.1</ecNumber>
    </recommendedName>
</protein>
<evidence type="ECO:0000256" key="7">
    <source>
        <dbReference type="ARBA" id="ARBA00047899"/>
    </source>
</evidence>
<feature type="region of interest" description="Disordered" evidence="9">
    <location>
        <begin position="326"/>
        <end position="351"/>
    </location>
</feature>
<keyword evidence="4" id="KW-0547">Nucleotide-binding</keyword>
<dbReference type="PROSITE" id="PS00108">
    <property type="entry name" value="PROTEIN_KINASE_ST"/>
    <property type="match status" value="1"/>
</dbReference>
<dbReference type="Gene3D" id="1.10.510.10">
    <property type="entry name" value="Transferase(Phosphotransferase) domain 1"/>
    <property type="match status" value="1"/>
</dbReference>
<evidence type="ECO:0000256" key="8">
    <source>
        <dbReference type="ARBA" id="ARBA00048679"/>
    </source>
</evidence>
<keyword evidence="2" id="KW-0723">Serine/threonine-protein kinase</keyword>
<name>A0AAW0HBN6_MYOGA</name>
<dbReference type="InterPro" id="IPR008271">
    <property type="entry name" value="Ser/Thr_kinase_AS"/>
</dbReference>
<dbReference type="Pfam" id="PF00069">
    <property type="entry name" value="Pkinase"/>
    <property type="match status" value="1"/>
</dbReference>
<dbReference type="GO" id="GO:0005829">
    <property type="term" value="C:cytosol"/>
    <property type="evidence" value="ECO:0007669"/>
    <property type="project" value="TreeGrafter"/>
</dbReference>
<feature type="region of interest" description="Disordered" evidence="9">
    <location>
        <begin position="476"/>
        <end position="521"/>
    </location>
</feature>
<comment type="caution">
    <text evidence="11">The sequence shown here is derived from an EMBL/GenBank/DDBJ whole genome shotgun (WGS) entry which is preliminary data.</text>
</comment>
<evidence type="ECO:0000256" key="9">
    <source>
        <dbReference type="SAM" id="MobiDB-lite"/>
    </source>
</evidence>
<accession>A0AAW0HBN6</accession>
<evidence type="ECO:0000313" key="11">
    <source>
        <dbReference type="EMBL" id="KAK7800214.1"/>
    </source>
</evidence>
<comment type="catalytic activity">
    <reaction evidence="7">
        <text>L-threonyl-[protein] + ATP = O-phospho-L-threonyl-[protein] + ADP + H(+)</text>
        <dbReference type="Rhea" id="RHEA:46608"/>
        <dbReference type="Rhea" id="RHEA-COMP:11060"/>
        <dbReference type="Rhea" id="RHEA-COMP:11605"/>
        <dbReference type="ChEBI" id="CHEBI:15378"/>
        <dbReference type="ChEBI" id="CHEBI:30013"/>
        <dbReference type="ChEBI" id="CHEBI:30616"/>
        <dbReference type="ChEBI" id="CHEBI:61977"/>
        <dbReference type="ChEBI" id="CHEBI:456216"/>
        <dbReference type="EC" id="2.7.11.1"/>
    </reaction>
</comment>
<dbReference type="PANTHER" id="PTHR24346:SF85">
    <property type="entry name" value="RIKEN CDNA 1810024B03 GENE"/>
    <property type="match status" value="1"/>
</dbReference>
<dbReference type="GO" id="GO:0004674">
    <property type="term" value="F:protein serine/threonine kinase activity"/>
    <property type="evidence" value="ECO:0007669"/>
    <property type="project" value="UniProtKB-KW"/>
</dbReference>
<dbReference type="GO" id="GO:0035556">
    <property type="term" value="P:intracellular signal transduction"/>
    <property type="evidence" value="ECO:0007669"/>
    <property type="project" value="TreeGrafter"/>
</dbReference>
<dbReference type="PANTHER" id="PTHR24346">
    <property type="entry name" value="MAP/MICROTUBULE AFFINITY-REGULATING KINASE"/>
    <property type="match status" value="1"/>
</dbReference>
<evidence type="ECO:0000256" key="4">
    <source>
        <dbReference type="ARBA" id="ARBA00022741"/>
    </source>
</evidence>
<dbReference type="PROSITE" id="PS50011">
    <property type="entry name" value="PROTEIN_KINASE_DOM"/>
    <property type="match status" value="1"/>
</dbReference>
<comment type="catalytic activity">
    <reaction evidence="8">
        <text>L-seryl-[protein] + ATP = O-phospho-L-seryl-[protein] + ADP + H(+)</text>
        <dbReference type="Rhea" id="RHEA:17989"/>
        <dbReference type="Rhea" id="RHEA-COMP:9863"/>
        <dbReference type="Rhea" id="RHEA-COMP:11604"/>
        <dbReference type="ChEBI" id="CHEBI:15378"/>
        <dbReference type="ChEBI" id="CHEBI:29999"/>
        <dbReference type="ChEBI" id="CHEBI:30616"/>
        <dbReference type="ChEBI" id="CHEBI:83421"/>
        <dbReference type="ChEBI" id="CHEBI:456216"/>
        <dbReference type="EC" id="2.7.11.1"/>
    </reaction>
</comment>
<gene>
    <name evidence="11" type="ORF">U0070_016543</name>
</gene>
<evidence type="ECO:0000256" key="1">
    <source>
        <dbReference type="ARBA" id="ARBA00012513"/>
    </source>
</evidence>
<reference evidence="11 12" key="1">
    <citation type="journal article" date="2023" name="bioRxiv">
        <title>Conserved and derived expression patterns and positive selection on dental genes reveal complex evolutionary context of ever-growing rodent molars.</title>
        <authorList>
            <person name="Calamari Z.T."/>
            <person name="Song A."/>
            <person name="Cohen E."/>
            <person name="Akter M."/>
            <person name="Roy R.D."/>
            <person name="Hallikas O."/>
            <person name="Christensen M.M."/>
            <person name="Li P."/>
            <person name="Marangoni P."/>
            <person name="Jernvall J."/>
            <person name="Klein O.D."/>
        </authorList>
    </citation>
    <scope>NUCLEOTIDE SEQUENCE [LARGE SCALE GENOMIC DNA]</scope>
    <source>
        <strain evidence="11">V071</strain>
    </source>
</reference>
<dbReference type="EC" id="2.7.11.1" evidence="1"/>
<dbReference type="SMART" id="SM00220">
    <property type="entry name" value="S_TKc"/>
    <property type="match status" value="1"/>
</dbReference>
<dbReference type="EMBL" id="JBBHLL010000564">
    <property type="protein sequence ID" value="KAK7800214.1"/>
    <property type="molecule type" value="Genomic_DNA"/>
</dbReference>
<dbReference type="CDD" id="cd14003">
    <property type="entry name" value="STKc_AMPK-like"/>
    <property type="match status" value="1"/>
</dbReference>
<evidence type="ECO:0000256" key="3">
    <source>
        <dbReference type="ARBA" id="ARBA00022679"/>
    </source>
</evidence>
<evidence type="ECO:0000256" key="2">
    <source>
        <dbReference type="ARBA" id="ARBA00022527"/>
    </source>
</evidence>
<dbReference type="AlphaFoldDB" id="A0AAW0HBN6"/>
<dbReference type="GO" id="GO:0005634">
    <property type="term" value="C:nucleus"/>
    <property type="evidence" value="ECO:0007669"/>
    <property type="project" value="TreeGrafter"/>
</dbReference>
<evidence type="ECO:0000313" key="12">
    <source>
        <dbReference type="Proteomes" id="UP001488838"/>
    </source>
</evidence>
<feature type="compositionally biased region" description="Polar residues" evidence="9">
    <location>
        <begin position="476"/>
        <end position="496"/>
    </location>
</feature>
<evidence type="ECO:0000256" key="5">
    <source>
        <dbReference type="ARBA" id="ARBA00022777"/>
    </source>
</evidence>
<dbReference type="GO" id="GO:0045719">
    <property type="term" value="P:negative regulation of glycogen biosynthetic process"/>
    <property type="evidence" value="ECO:0007669"/>
    <property type="project" value="TreeGrafter"/>
</dbReference>
<evidence type="ECO:0000256" key="6">
    <source>
        <dbReference type="ARBA" id="ARBA00022840"/>
    </source>
</evidence>